<protein>
    <recommendedName>
        <fullName evidence="1">peptidyl-tRNA hydrolase</fullName>
        <ecNumber evidence="1">3.1.1.29</ecNumber>
    </recommendedName>
</protein>
<dbReference type="InterPro" id="IPR023476">
    <property type="entry name" value="Pep_tRNA_hydro_II_dom_sf"/>
</dbReference>
<dbReference type="SUPFAM" id="SSF102462">
    <property type="entry name" value="Peptidyl-tRNA hydrolase II"/>
    <property type="match status" value="1"/>
</dbReference>
<reference evidence="5 6" key="1">
    <citation type="journal article" date="2017" name="Gigascience">
        <title>Draft genome of the honey bee ectoparasitic mite, Tropilaelaps mercedesae, is shaped by the parasitic life history.</title>
        <authorList>
            <person name="Dong X."/>
            <person name="Armstrong S.D."/>
            <person name="Xia D."/>
            <person name="Makepeace B.L."/>
            <person name="Darby A.C."/>
            <person name="Kadowaki T."/>
        </authorList>
    </citation>
    <scope>NUCLEOTIDE SEQUENCE [LARGE SCALE GENOMIC DNA]</scope>
    <source>
        <strain evidence="5">Wuxi-XJTLU</strain>
    </source>
</reference>
<accession>A0A1V9XJA7</accession>
<dbReference type="OrthoDB" id="1733656at2759"/>
<evidence type="ECO:0000256" key="4">
    <source>
        <dbReference type="ARBA" id="ARBA00048707"/>
    </source>
</evidence>
<evidence type="ECO:0000313" key="5">
    <source>
        <dbReference type="EMBL" id="OQR73630.1"/>
    </source>
</evidence>
<dbReference type="InParanoid" id="A0A1V9XJA7"/>
<dbReference type="NCBIfam" id="NF003314">
    <property type="entry name" value="PRK04322.1"/>
    <property type="match status" value="1"/>
</dbReference>
<comment type="similarity">
    <text evidence="3">Belongs to the PTH2 family.</text>
</comment>
<keyword evidence="2 5" id="KW-0378">Hydrolase</keyword>
<dbReference type="Pfam" id="PF01981">
    <property type="entry name" value="PTH2"/>
    <property type="match status" value="1"/>
</dbReference>
<comment type="caution">
    <text evidence="5">The sequence shown here is derived from an EMBL/GenBank/DDBJ whole genome shotgun (WGS) entry which is preliminary data.</text>
</comment>
<dbReference type="FunCoup" id="A0A1V9XJA7">
    <property type="interactions" value="2183"/>
</dbReference>
<gene>
    <name evidence="5" type="ORF">BIW11_09617</name>
</gene>
<comment type="catalytic activity">
    <reaction evidence="4">
        <text>an N-acyl-L-alpha-aminoacyl-tRNA + H2O = an N-acyl-L-amino acid + a tRNA + H(+)</text>
        <dbReference type="Rhea" id="RHEA:54448"/>
        <dbReference type="Rhea" id="RHEA-COMP:10123"/>
        <dbReference type="Rhea" id="RHEA-COMP:13883"/>
        <dbReference type="ChEBI" id="CHEBI:15377"/>
        <dbReference type="ChEBI" id="CHEBI:15378"/>
        <dbReference type="ChEBI" id="CHEBI:59874"/>
        <dbReference type="ChEBI" id="CHEBI:78442"/>
        <dbReference type="ChEBI" id="CHEBI:138191"/>
        <dbReference type="EC" id="3.1.1.29"/>
    </reaction>
</comment>
<dbReference type="Gene3D" id="3.40.1490.10">
    <property type="entry name" value="Bit1"/>
    <property type="match status" value="1"/>
</dbReference>
<dbReference type="GO" id="GO:0005829">
    <property type="term" value="C:cytosol"/>
    <property type="evidence" value="ECO:0007669"/>
    <property type="project" value="TreeGrafter"/>
</dbReference>
<evidence type="ECO:0000256" key="1">
    <source>
        <dbReference type="ARBA" id="ARBA00013260"/>
    </source>
</evidence>
<dbReference type="GO" id="GO:0004045">
    <property type="term" value="F:peptidyl-tRNA hydrolase activity"/>
    <property type="evidence" value="ECO:0007669"/>
    <property type="project" value="UniProtKB-EC"/>
</dbReference>
<dbReference type="AlphaFoldDB" id="A0A1V9XJA7"/>
<dbReference type="NCBIfam" id="TIGR00283">
    <property type="entry name" value="arch_pth2"/>
    <property type="match status" value="1"/>
</dbReference>
<dbReference type="EC" id="3.1.1.29" evidence="1"/>
<name>A0A1V9XJA7_9ACAR</name>
<dbReference type="PANTHER" id="PTHR12649">
    <property type="entry name" value="PEPTIDYL-TRNA HYDROLASE 2"/>
    <property type="match status" value="1"/>
</dbReference>
<organism evidence="5 6">
    <name type="scientific">Tropilaelaps mercedesae</name>
    <dbReference type="NCBI Taxonomy" id="418985"/>
    <lineage>
        <taxon>Eukaryota</taxon>
        <taxon>Metazoa</taxon>
        <taxon>Ecdysozoa</taxon>
        <taxon>Arthropoda</taxon>
        <taxon>Chelicerata</taxon>
        <taxon>Arachnida</taxon>
        <taxon>Acari</taxon>
        <taxon>Parasitiformes</taxon>
        <taxon>Mesostigmata</taxon>
        <taxon>Gamasina</taxon>
        <taxon>Dermanyssoidea</taxon>
        <taxon>Laelapidae</taxon>
        <taxon>Tropilaelaps</taxon>
    </lineage>
</organism>
<evidence type="ECO:0000313" key="6">
    <source>
        <dbReference type="Proteomes" id="UP000192247"/>
    </source>
</evidence>
<dbReference type="PANTHER" id="PTHR12649:SF11">
    <property type="entry name" value="PEPTIDYL-TRNA HYDROLASE 2, MITOCHONDRIAL"/>
    <property type="match status" value="1"/>
</dbReference>
<proteinExistence type="inferred from homology"/>
<sequence length="172" mass="18839">MAIWYEPAFWKGLSTGVGCCVALGLFFVNPDVFTTIIRFVPFGPQFIDTGYKTIWGKTKMVLVVRGDCKMQKGKIAAQCAHAAILAYRESKKVQPSTLQRWVVTGQAKVVVKVESEEEMLKIAAKASRLGLVTEIVRDAGLTQLSPRTRTVLSVGPGPSAVIDQCTDHLKLL</sequence>
<dbReference type="InterPro" id="IPR002833">
    <property type="entry name" value="PTH2"/>
</dbReference>
<dbReference type="EMBL" id="MNPL01009603">
    <property type="protein sequence ID" value="OQR73630.1"/>
    <property type="molecule type" value="Genomic_DNA"/>
</dbReference>
<evidence type="ECO:0000256" key="3">
    <source>
        <dbReference type="ARBA" id="ARBA00038050"/>
    </source>
</evidence>
<evidence type="ECO:0000256" key="2">
    <source>
        <dbReference type="ARBA" id="ARBA00022801"/>
    </source>
</evidence>
<dbReference type="STRING" id="418985.A0A1V9XJA7"/>
<dbReference type="Proteomes" id="UP000192247">
    <property type="component" value="Unassembled WGS sequence"/>
</dbReference>
<keyword evidence="6" id="KW-1185">Reference proteome</keyword>
<dbReference type="FunFam" id="3.40.1490.10:FF:000001">
    <property type="entry name" value="Peptidyl-tRNA hydrolase 2"/>
    <property type="match status" value="1"/>
</dbReference>